<dbReference type="GO" id="GO:0007131">
    <property type="term" value="P:reciprocal meiotic recombination"/>
    <property type="evidence" value="ECO:0007669"/>
    <property type="project" value="TreeGrafter"/>
</dbReference>
<gene>
    <name evidence="18" type="ORF">AGOR_G00030000</name>
</gene>
<evidence type="ECO:0000256" key="4">
    <source>
        <dbReference type="ARBA" id="ARBA00022763"/>
    </source>
</evidence>
<feature type="domain" description="RecA family profile 1" evidence="17">
    <location>
        <begin position="93"/>
        <end position="265"/>
    </location>
</feature>
<keyword evidence="8" id="KW-0234">DNA repair</keyword>
<keyword evidence="6" id="KW-0238">DNA-binding</keyword>
<reference evidence="18" key="1">
    <citation type="submission" date="2021-01" db="EMBL/GenBank/DDBJ databases">
        <authorList>
            <person name="Zahm M."/>
            <person name="Roques C."/>
            <person name="Cabau C."/>
            <person name="Klopp C."/>
            <person name="Donnadieu C."/>
            <person name="Jouanno E."/>
            <person name="Lampietro C."/>
            <person name="Louis A."/>
            <person name="Herpin A."/>
            <person name="Echchiki A."/>
            <person name="Berthelot C."/>
            <person name="Parey E."/>
            <person name="Roest-Crollius H."/>
            <person name="Braasch I."/>
            <person name="Postlethwait J."/>
            <person name="Bobe J."/>
            <person name="Montfort J."/>
            <person name="Bouchez O."/>
            <person name="Begum T."/>
            <person name="Mejri S."/>
            <person name="Adams A."/>
            <person name="Chen W.-J."/>
            <person name="Guiguen Y."/>
        </authorList>
    </citation>
    <scope>NUCLEOTIDE SEQUENCE</scope>
    <source>
        <tissue evidence="18">Blood</tissue>
    </source>
</reference>
<dbReference type="GO" id="GO:0000781">
    <property type="term" value="C:chromosome, telomeric region"/>
    <property type="evidence" value="ECO:0007669"/>
    <property type="project" value="UniProtKB-ARBA"/>
</dbReference>
<dbReference type="FunFam" id="3.40.50.300:FF:001042">
    <property type="entry name" value="DNA repair protein RAD51 homolog 4"/>
    <property type="match status" value="1"/>
</dbReference>
<evidence type="ECO:0000256" key="7">
    <source>
        <dbReference type="ARBA" id="ARBA00023172"/>
    </source>
</evidence>
<dbReference type="AlphaFoldDB" id="A0A8T3E9U1"/>
<proteinExistence type="inferred from homology"/>
<dbReference type="GO" id="GO:0000724">
    <property type="term" value="P:double-strand break repair via homologous recombination"/>
    <property type="evidence" value="ECO:0007669"/>
    <property type="project" value="TreeGrafter"/>
</dbReference>
<dbReference type="PANTHER" id="PTHR46457:SF1">
    <property type="entry name" value="DNA REPAIR PROTEIN RAD51 HOMOLOG 4"/>
    <property type="match status" value="1"/>
</dbReference>
<dbReference type="CDD" id="cd19489">
    <property type="entry name" value="Rad51D"/>
    <property type="match status" value="1"/>
</dbReference>
<evidence type="ECO:0000256" key="12">
    <source>
        <dbReference type="ARBA" id="ARBA00073971"/>
    </source>
</evidence>
<evidence type="ECO:0000256" key="13">
    <source>
        <dbReference type="ARBA" id="ARBA00078081"/>
    </source>
</evidence>
<dbReference type="EMBL" id="JAERUA010000002">
    <property type="protein sequence ID" value="KAI1903708.1"/>
    <property type="molecule type" value="Genomic_DNA"/>
</dbReference>
<comment type="similarity">
    <text evidence="2">Belongs to the RecA family. RAD51 subfamily.</text>
</comment>
<dbReference type="InterPro" id="IPR051988">
    <property type="entry name" value="HRR_RAD51_Paralog"/>
</dbReference>
<dbReference type="PROSITE" id="PS50162">
    <property type="entry name" value="RECA_2"/>
    <property type="match status" value="1"/>
</dbReference>
<evidence type="ECO:0000256" key="10">
    <source>
        <dbReference type="ARBA" id="ARBA00057808"/>
    </source>
</evidence>
<dbReference type="Pfam" id="PF08423">
    <property type="entry name" value="Rad51"/>
    <property type="match status" value="1"/>
</dbReference>
<dbReference type="GO" id="GO:0000400">
    <property type="term" value="F:four-way junction DNA binding"/>
    <property type="evidence" value="ECO:0007669"/>
    <property type="project" value="TreeGrafter"/>
</dbReference>
<keyword evidence="7" id="KW-0233">DNA recombination</keyword>
<evidence type="ECO:0000256" key="11">
    <source>
        <dbReference type="ARBA" id="ARBA00066228"/>
    </source>
</evidence>
<dbReference type="OrthoDB" id="336321at2759"/>
<dbReference type="GO" id="GO:0033063">
    <property type="term" value="C:Rad51B-Rad51C-Rad51D-XRCC2 complex"/>
    <property type="evidence" value="ECO:0007669"/>
    <property type="project" value="TreeGrafter"/>
</dbReference>
<dbReference type="InterPro" id="IPR048943">
    <property type="entry name" value="RAD51D_N"/>
</dbReference>
<dbReference type="PANTHER" id="PTHR46457">
    <property type="entry name" value="DNA REPAIR PROTEIN RAD51 HOMOLOG 4"/>
    <property type="match status" value="1"/>
</dbReference>
<evidence type="ECO:0000256" key="3">
    <source>
        <dbReference type="ARBA" id="ARBA00022741"/>
    </source>
</evidence>
<evidence type="ECO:0000256" key="14">
    <source>
        <dbReference type="ARBA" id="ARBA00078131"/>
    </source>
</evidence>
<evidence type="ECO:0000256" key="6">
    <source>
        <dbReference type="ARBA" id="ARBA00023125"/>
    </source>
</evidence>
<evidence type="ECO:0000256" key="1">
    <source>
        <dbReference type="ARBA" id="ARBA00004123"/>
    </source>
</evidence>
<dbReference type="Proteomes" id="UP000829720">
    <property type="component" value="Unassembled WGS sequence"/>
</dbReference>
<evidence type="ECO:0000256" key="8">
    <source>
        <dbReference type="ARBA" id="ARBA00023204"/>
    </source>
</evidence>
<evidence type="ECO:0000256" key="5">
    <source>
        <dbReference type="ARBA" id="ARBA00022840"/>
    </source>
</evidence>
<dbReference type="GO" id="GO:0140664">
    <property type="term" value="F:ATP-dependent DNA damage sensor activity"/>
    <property type="evidence" value="ECO:0007669"/>
    <property type="project" value="InterPro"/>
</dbReference>
<accession>A0A8T3E9U1</accession>
<dbReference type="SUPFAM" id="SSF52540">
    <property type="entry name" value="P-loop containing nucleoside triphosphate hydrolases"/>
    <property type="match status" value="1"/>
</dbReference>
<organism evidence="18 19">
    <name type="scientific">Albula goreensis</name>
    <dbReference type="NCBI Taxonomy" id="1534307"/>
    <lineage>
        <taxon>Eukaryota</taxon>
        <taxon>Metazoa</taxon>
        <taxon>Chordata</taxon>
        <taxon>Craniata</taxon>
        <taxon>Vertebrata</taxon>
        <taxon>Euteleostomi</taxon>
        <taxon>Actinopterygii</taxon>
        <taxon>Neopterygii</taxon>
        <taxon>Teleostei</taxon>
        <taxon>Albuliformes</taxon>
        <taxon>Albulidae</taxon>
        <taxon>Albula</taxon>
    </lineage>
</organism>
<dbReference type="GO" id="GO:0005657">
    <property type="term" value="C:replication fork"/>
    <property type="evidence" value="ECO:0007669"/>
    <property type="project" value="TreeGrafter"/>
</dbReference>
<name>A0A8T3E9U1_9TELE</name>
<comment type="subunit">
    <text evidence="11">Part of the BCDX2 complex consisting of RAD51B, RAD51C, RAD51D and XRCC2; the complex has a ring-like structure arranged into a flat disc around a central channel. In the absence of DNA, the BCDX2 subcomplex XRCC2:RAD51D formed a multimeric ring structure; in the presence of single-stranded DNA it formed a filamentous structure with the ssDNA. Interacts with SWSAP1 and ZSWIM7; involved in homologous recombination repair. Interacts with BLM; required for stimulation of BLM activity by the BCDX2 subcomplex XRCC2:RAD51D.</text>
</comment>
<comment type="subcellular location">
    <subcellularLocation>
        <location evidence="1">Nucleus</location>
    </subcellularLocation>
</comment>
<keyword evidence="3" id="KW-0547">Nucleotide-binding</keyword>
<comment type="function">
    <text evidence="10">Involved in the homologous recombination repair (HRR) pathway of double-stranded DNA breaks arising during DNA replication or induced by DNA-damaging agents. Bind to single-stranded DNA (ssDNA) and has DNA-dependent ATPase activity. Part of the RAD51 paralog protein complex BCDX2 which acts in the BRCA1-BRCA2-dependent HR pathway. Upon DNA damage, BCDX2 acts downstream of BRCA2 recruitment and upstream of RAD51 recruitment. BCDX2 binds predominantly to the intersection of the four duplex arms of the Holliday junction and to junction of replication forks. The BCDX2 complex was originally reported to bind single-stranded DNA, single-stranded gaps in duplex DNA and specifically to nicks in duplex DNA. Involved in telomere maintenance. The BCDX2 subcomplex XRCC2:RAD51D can stimulate Holliday junction resolution by BLM.</text>
</comment>
<sequence length="349" mass="37308">MAANNFSVLHSSFGAMVFLREGLCPGLTGELIQALRSKGIRTVEDLVSSDIEELAQKCSVSYKALVAVRRVLLAQHTAFPVSGADLYEELLSSTAILSTGNARLDKLLDSGLYTGELTELAGAPGSGKTQVCFGVAVNLSSVLKQSVLYIDSSGGLSATRLLQLIKARTSSMEEQMEALQRIQVAHAFDVYALLECLHSVRSGAFQQVSGVGTLKAVIVDSVTAVLSHILGGKQTEGMSLMMQVAGELKTIAKDLNVAVLVTNHVTRDGNGSLKAGLGLSWSHVPRTRILLQHVERPGSGLSSLRTATLIKSSRQPCHLIQEFDLRSWGETEDQLQPGPSGKRKLVEEA</sequence>
<evidence type="ECO:0000256" key="9">
    <source>
        <dbReference type="ARBA" id="ARBA00023242"/>
    </source>
</evidence>
<dbReference type="GO" id="GO:0003697">
    <property type="term" value="F:single-stranded DNA binding"/>
    <property type="evidence" value="ECO:0007669"/>
    <property type="project" value="TreeGrafter"/>
</dbReference>
<dbReference type="Pfam" id="PF21794">
    <property type="entry name" value="RAD51D_N"/>
    <property type="match status" value="1"/>
</dbReference>
<dbReference type="GO" id="GO:0005815">
    <property type="term" value="C:microtubule organizing center"/>
    <property type="evidence" value="ECO:0007669"/>
    <property type="project" value="TreeGrafter"/>
</dbReference>
<keyword evidence="4" id="KW-0227">DNA damage</keyword>
<dbReference type="Gene3D" id="3.40.50.300">
    <property type="entry name" value="P-loop containing nucleotide triphosphate hydrolases"/>
    <property type="match status" value="1"/>
</dbReference>
<evidence type="ECO:0000256" key="15">
    <source>
        <dbReference type="ARBA" id="ARBA00079680"/>
    </source>
</evidence>
<dbReference type="InterPro" id="IPR027417">
    <property type="entry name" value="P-loop_NTPase"/>
</dbReference>
<keyword evidence="9" id="KW-0539">Nucleus</keyword>
<dbReference type="GO" id="GO:0000723">
    <property type="term" value="P:telomere maintenance"/>
    <property type="evidence" value="ECO:0007669"/>
    <property type="project" value="TreeGrafter"/>
</dbReference>
<keyword evidence="5" id="KW-0067">ATP-binding</keyword>
<evidence type="ECO:0000256" key="2">
    <source>
        <dbReference type="ARBA" id="ARBA00007095"/>
    </source>
</evidence>
<protein>
    <recommendedName>
        <fullName evidence="12">DNA repair protein RAD51 homolog 4</fullName>
    </recommendedName>
    <alternativeName>
        <fullName evidence="13">R51H3</fullName>
    </alternativeName>
    <alternativeName>
        <fullName evidence="14">RAD51 homolog D</fullName>
    </alternativeName>
    <alternativeName>
        <fullName evidence="15">RAD51-like protein 3</fullName>
    </alternativeName>
</protein>
<comment type="caution">
    <text evidence="18">The sequence shown here is derived from an EMBL/GenBank/DDBJ whole genome shotgun (WGS) entry which is preliminary data.</text>
</comment>
<dbReference type="InterPro" id="IPR013632">
    <property type="entry name" value="Rad51_C"/>
</dbReference>
<dbReference type="GO" id="GO:0005524">
    <property type="term" value="F:ATP binding"/>
    <property type="evidence" value="ECO:0007669"/>
    <property type="project" value="UniProtKB-KW"/>
</dbReference>
<evidence type="ECO:0000259" key="17">
    <source>
        <dbReference type="PROSITE" id="PS50162"/>
    </source>
</evidence>
<keyword evidence="19" id="KW-1185">Reference proteome</keyword>
<evidence type="ECO:0000313" key="18">
    <source>
        <dbReference type="EMBL" id="KAI1903708.1"/>
    </source>
</evidence>
<evidence type="ECO:0000313" key="19">
    <source>
        <dbReference type="Proteomes" id="UP000829720"/>
    </source>
</evidence>
<dbReference type="InterPro" id="IPR020588">
    <property type="entry name" value="RecA_ATP-bd"/>
</dbReference>
<feature type="region of interest" description="Disordered" evidence="16">
    <location>
        <begin position="330"/>
        <end position="349"/>
    </location>
</feature>
<evidence type="ECO:0000256" key="16">
    <source>
        <dbReference type="SAM" id="MobiDB-lite"/>
    </source>
</evidence>
<dbReference type="InterPro" id="IPR047323">
    <property type="entry name" value="Rad51D_C"/>
</dbReference>
<dbReference type="GO" id="GO:0042148">
    <property type="term" value="P:DNA strand invasion"/>
    <property type="evidence" value="ECO:0007669"/>
    <property type="project" value="TreeGrafter"/>
</dbReference>